<accession>A0A917RQ79</accession>
<evidence type="ECO:0000313" key="3">
    <source>
        <dbReference type="Proteomes" id="UP000637788"/>
    </source>
</evidence>
<name>A0A917RQ79_9ACTN</name>
<sequence>MIFTINLGILHSWTQSSTPAADAERSEENTGGGQRPPVTSASGIPPPADIRTTETT</sequence>
<protein>
    <submittedName>
        <fullName evidence="2">Uncharacterized protein</fullName>
    </submittedName>
</protein>
<dbReference type="RefSeq" id="WP_189327887.1">
    <property type="nucleotide sequence ID" value="NZ_BMPQ01000072.1"/>
</dbReference>
<reference evidence="2" key="2">
    <citation type="submission" date="2020-09" db="EMBL/GenBank/DDBJ databases">
        <authorList>
            <person name="Sun Q."/>
            <person name="Ohkuma M."/>
        </authorList>
    </citation>
    <scope>NUCLEOTIDE SEQUENCE</scope>
    <source>
        <strain evidence="2">JCM 3035</strain>
    </source>
</reference>
<proteinExistence type="predicted"/>
<evidence type="ECO:0000313" key="2">
    <source>
        <dbReference type="EMBL" id="GGL18749.1"/>
    </source>
</evidence>
<evidence type="ECO:0000256" key="1">
    <source>
        <dbReference type="SAM" id="MobiDB-lite"/>
    </source>
</evidence>
<reference evidence="2" key="1">
    <citation type="journal article" date="2014" name="Int. J. Syst. Evol. Microbiol.">
        <title>Complete genome sequence of Corynebacterium casei LMG S-19264T (=DSM 44701T), isolated from a smear-ripened cheese.</title>
        <authorList>
            <consortium name="US DOE Joint Genome Institute (JGI-PGF)"/>
            <person name="Walter F."/>
            <person name="Albersmeier A."/>
            <person name="Kalinowski J."/>
            <person name="Ruckert C."/>
        </authorList>
    </citation>
    <scope>NUCLEOTIDE SEQUENCE</scope>
    <source>
        <strain evidence="2">JCM 3035</strain>
    </source>
</reference>
<dbReference type="Proteomes" id="UP000637788">
    <property type="component" value="Unassembled WGS sequence"/>
</dbReference>
<comment type="caution">
    <text evidence="2">The sequence shown here is derived from an EMBL/GenBank/DDBJ whole genome shotgun (WGS) entry which is preliminary data.</text>
</comment>
<feature type="region of interest" description="Disordered" evidence="1">
    <location>
        <begin position="13"/>
        <end position="56"/>
    </location>
</feature>
<dbReference type="AlphaFoldDB" id="A0A917RQ79"/>
<organism evidence="2 3">
    <name type="scientific">Streptomyces flaveus</name>
    <dbReference type="NCBI Taxonomy" id="66370"/>
    <lineage>
        <taxon>Bacteria</taxon>
        <taxon>Bacillati</taxon>
        <taxon>Actinomycetota</taxon>
        <taxon>Actinomycetes</taxon>
        <taxon>Kitasatosporales</taxon>
        <taxon>Streptomycetaceae</taxon>
        <taxon>Streptomyces</taxon>
        <taxon>Streptomyces aurantiacus group</taxon>
    </lineage>
</organism>
<keyword evidence="3" id="KW-1185">Reference proteome</keyword>
<gene>
    <name evidence="2" type="ORF">GCM10010094_94840</name>
</gene>
<dbReference type="EMBL" id="BMPQ01000072">
    <property type="protein sequence ID" value="GGL18749.1"/>
    <property type="molecule type" value="Genomic_DNA"/>
</dbReference>